<dbReference type="EMBL" id="MGHS01000053">
    <property type="protein sequence ID" value="OGM75523.1"/>
    <property type="molecule type" value="Genomic_DNA"/>
</dbReference>
<evidence type="ECO:0000313" key="3">
    <source>
        <dbReference type="Proteomes" id="UP000177855"/>
    </source>
</evidence>
<evidence type="ECO:0000313" key="2">
    <source>
        <dbReference type="EMBL" id="OGM75523.1"/>
    </source>
</evidence>
<dbReference type="AlphaFoldDB" id="A0A1F8CGM5"/>
<name>A0A1F8CGM5_9BACT</name>
<proteinExistence type="predicted"/>
<sequence length="460" mass="50883">MRDHSVEVMPQAPRFRQLLGPSFILLGLGLGSGEIILWPYLTSNYGMGIIWGAVLGITLQFFINMEIERYSLVRGESIFVGFARKLKWAPYWFIFSTFVGFAWPGIVAASAKLVGEAMGFSETHLIAIAMLILMGVVLTLGPVLYKTMERFSMILIGLGVPAIFFLTLYLAGPIDWAALFKGMIGIGEGYKFLPAKIPIASFLAAFAFSGAGGNLNLAQSFYIKEKGYGMGKYSGRITSILTGKLEEIKLEGARFEMTKNNLEKFKNWWRLVNWEHLIVFWGAGVFSICLLALLAYVSAYGVTTPGAGIDFVVFEAQSIGASIAPIFGTFFLVVGGLMLFSTQMTVMDATSRIMSENLLIIKRDNWQPKSLPKIYYSFLWAQILVGIIIFMTDLKEPLFLLTLGAVINAGAMFVHIGLTTFLNLTTLEKEVYPSALRIIVMVLAFAFFGYLTARTVISIL</sequence>
<protein>
    <recommendedName>
        <fullName evidence="4">Iron transporter</fullName>
    </recommendedName>
</protein>
<feature type="transmembrane region" description="Helical" evidence="1">
    <location>
        <begin position="319"/>
        <end position="340"/>
    </location>
</feature>
<feature type="transmembrane region" description="Helical" evidence="1">
    <location>
        <begin position="398"/>
        <end position="422"/>
    </location>
</feature>
<comment type="caution">
    <text evidence="2">The sequence shown here is derived from an EMBL/GenBank/DDBJ whole genome shotgun (WGS) entry which is preliminary data.</text>
</comment>
<keyword evidence="1" id="KW-0472">Membrane</keyword>
<feature type="transmembrane region" description="Helical" evidence="1">
    <location>
        <begin position="151"/>
        <end position="171"/>
    </location>
</feature>
<feature type="transmembrane region" description="Helical" evidence="1">
    <location>
        <begin position="434"/>
        <end position="453"/>
    </location>
</feature>
<dbReference type="NCBIfam" id="NF037982">
    <property type="entry name" value="Nramp_1"/>
    <property type="match status" value="1"/>
</dbReference>
<gene>
    <name evidence="2" type="ORF">A2210_00295</name>
</gene>
<feature type="transmembrane region" description="Helical" evidence="1">
    <location>
        <begin position="47"/>
        <end position="67"/>
    </location>
</feature>
<feature type="transmembrane region" description="Helical" evidence="1">
    <location>
        <begin position="374"/>
        <end position="392"/>
    </location>
</feature>
<keyword evidence="1" id="KW-0812">Transmembrane</keyword>
<feature type="transmembrane region" description="Helical" evidence="1">
    <location>
        <begin position="123"/>
        <end position="144"/>
    </location>
</feature>
<dbReference type="Proteomes" id="UP000177855">
    <property type="component" value="Unassembled WGS sequence"/>
</dbReference>
<dbReference type="STRING" id="1802532.A2210_00295"/>
<evidence type="ECO:0000256" key="1">
    <source>
        <dbReference type="SAM" id="Phobius"/>
    </source>
</evidence>
<feature type="transmembrane region" description="Helical" evidence="1">
    <location>
        <begin position="277"/>
        <end position="299"/>
    </location>
</feature>
<feature type="transmembrane region" description="Helical" evidence="1">
    <location>
        <begin position="21"/>
        <end position="41"/>
    </location>
</feature>
<accession>A0A1F8CGM5</accession>
<feature type="transmembrane region" description="Helical" evidence="1">
    <location>
        <begin position="88"/>
        <end position="111"/>
    </location>
</feature>
<evidence type="ECO:0008006" key="4">
    <source>
        <dbReference type="Google" id="ProtNLM"/>
    </source>
</evidence>
<organism evidence="2 3">
    <name type="scientific">Candidatus Woesebacteria bacterium RIFOXYA1_FULL_40_18</name>
    <dbReference type="NCBI Taxonomy" id="1802532"/>
    <lineage>
        <taxon>Bacteria</taxon>
        <taxon>Candidatus Woeseibacteriota</taxon>
    </lineage>
</organism>
<feature type="transmembrane region" description="Helical" evidence="1">
    <location>
        <begin position="197"/>
        <end position="217"/>
    </location>
</feature>
<keyword evidence="1" id="KW-1133">Transmembrane helix</keyword>
<reference evidence="2 3" key="1">
    <citation type="journal article" date="2016" name="Nat. Commun.">
        <title>Thousands of microbial genomes shed light on interconnected biogeochemical processes in an aquifer system.</title>
        <authorList>
            <person name="Anantharaman K."/>
            <person name="Brown C.T."/>
            <person name="Hug L.A."/>
            <person name="Sharon I."/>
            <person name="Castelle C.J."/>
            <person name="Probst A.J."/>
            <person name="Thomas B.C."/>
            <person name="Singh A."/>
            <person name="Wilkins M.J."/>
            <person name="Karaoz U."/>
            <person name="Brodie E.L."/>
            <person name="Williams K.H."/>
            <person name="Hubbard S.S."/>
            <person name="Banfield J.F."/>
        </authorList>
    </citation>
    <scope>NUCLEOTIDE SEQUENCE [LARGE SCALE GENOMIC DNA]</scope>
</reference>